<dbReference type="RefSeq" id="WP_202778111.1">
    <property type="nucleotide sequence ID" value="NZ_CP065425.1"/>
</dbReference>
<name>A0ABX7E1F4_9BACI</name>
<reference evidence="1 2" key="1">
    <citation type="submission" date="2020-11" db="EMBL/GenBank/DDBJ databases">
        <title>Taxonomic evaluation of the Bacillus sporothermodurans group of bacteria based on whole genome sequences.</title>
        <authorList>
            <person name="Fiedler G."/>
            <person name="Herbstmann A.-D."/>
            <person name="Doll E."/>
            <person name="Wenning M."/>
            <person name="Brinks E."/>
            <person name="Kabisch J."/>
            <person name="Breitenwieser F."/>
            <person name="Lappann M."/>
            <person name="Boehnlein C."/>
            <person name="Franz C."/>
        </authorList>
    </citation>
    <scope>NUCLEOTIDE SEQUENCE [LARGE SCALE GENOMIC DNA]</scope>
    <source>
        <strain evidence="1 2">JCM 19841</strain>
    </source>
</reference>
<keyword evidence="2" id="KW-1185">Reference proteome</keyword>
<dbReference type="EMBL" id="CP065425">
    <property type="protein sequence ID" value="QQZ09080.1"/>
    <property type="molecule type" value="Genomic_DNA"/>
</dbReference>
<proteinExistence type="predicted"/>
<organism evidence="1 2">
    <name type="scientific">Heyndrickxia vini</name>
    <dbReference type="NCBI Taxonomy" id="1476025"/>
    <lineage>
        <taxon>Bacteria</taxon>
        <taxon>Bacillati</taxon>
        <taxon>Bacillota</taxon>
        <taxon>Bacilli</taxon>
        <taxon>Bacillales</taxon>
        <taxon>Bacillaceae</taxon>
        <taxon>Heyndrickxia</taxon>
    </lineage>
</organism>
<sequence length="57" mass="6569">MVNRASVYTVNIQVEDRSNLSIRTVNVGQISWIDKSNQKSKLEMVKYGTDNLSIDYF</sequence>
<evidence type="ECO:0000313" key="1">
    <source>
        <dbReference type="EMBL" id="QQZ09080.1"/>
    </source>
</evidence>
<gene>
    <name evidence="1" type="ORF">I5776_19185</name>
</gene>
<dbReference type="Proteomes" id="UP000595691">
    <property type="component" value="Chromosome"/>
</dbReference>
<evidence type="ECO:0000313" key="2">
    <source>
        <dbReference type="Proteomes" id="UP000595691"/>
    </source>
</evidence>
<protein>
    <submittedName>
        <fullName evidence="1">Uncharacterized protein</fullName>
    </submittedName>
</protein>
<accession>A0ABX7E1F4</accession>